<proteinExistence type="predicted"/>
<sequence>MFGYVNVNKPELKVREYYQFKAYYCGLCRKLKELYGPLGQMTLSYDMTFAIVLLTSLYEQETEHTTGRCLLHPAQKHDFLINEITEYAAKMNLVLAYYHFLDDWADEHKASALVSARSLHRQVQNVRGEYPVQCEAIRRELGRLRRLEAQNCTDLDQVSACFGRLMGEILLWKKDGWAGSLKRLGFFLGKFIYLMDAWEDLEEDKKEGRYNVLSDRARSEEFEQECGQILNMMMAECSRAFEQLPCLQDAGILRNILYAGVWNRYDKLRRQREEGKEQENEQPL</sequence>
<dbReference type="OrthoDB" id="1722540at2"/>
<organism evidence="1 2">
    <name type="scientific">Cuneatibacter caecimuris</name>
    <dbReference type="NCBI Taxonomy" id="1796618"/>
    <lineage>
        <taxon>Bacteria</taxon>
        <taxon>Bacillati</taxon>
        <taxon>Bacillota</taxon>
        <taxon>Clostridia</taxon>
        <taxon>Lachnospirales</taxon>
        <taxon>Lachnospiraceae</taxon>
        <taxon>Cuneatibacter</taxon>
    </lineage>
</organism>
<protein>
    <submittedName>
        <fullName evidence="1">Uncharacterized protein</fullName>
    </submittedName>
</protein>
<dbReference type="InterPro" id="IPR043740">
    <property type="entry name" value="DUF5685"/>
</dbReference>
<comment type="caution">
    <text evidence="1">The sequence shown here is derived from an EMBL/GenBank/DDBJ whole genome shotgun (WGS) entry which is preliminary data.</text>
</comment>
<evidence type="ECO:0000313" key="1">
    <source>
        <dbReference type="EMBL" id="RZT02597.1"/>
    </source>
</evidence>
<accession>A0A4V2F891</accession>
<gene>
    <name evidence="1" type="ORF">EV209_0718</name>
</gene>
<dbReference type="Proteomes" id="UP000292927">
    <property type="component" value="Unassembled WGS sequence"/>
</dbReference>
<evidence type="ECO:0000313" key="2">
    <source>
        <dbReference type="Proteomes" id="UP000292927"/>
    </source>
</evidence>
<name>A0A4V2F891_9FIRM</name>
<dbReference type="RefSeq" id="WP_130433107.1">
    <property type="nucleotide sequence ID" value="NZ_SGXF01000001.1"/>
</dbReference>
<reference evidence="1 2" key="1">
    <citation type="submission" date="2019-02" db="EMBL/GenBank/DDBJ databases">
        <title>Genomic Encyclopedia of Type Strains, Phase IV (KMG-IV): sequencing the most valuable type-strain genomes for metagenomic binning, comparative biology and taxonomic classification.</title>
        <authorList>
            <person name="Goeker M."/>
        </authorList>
    </citation>
    <scope>NUCLEOTIDE SEQUENCE [LARGE SCALE GENOMIC DNA]</scope>
    <source>
        <strain evidence="1 2">DSM 29486</strain>
    </source>
</reference>
<dbReference type="EMBL" id="SGXF01000001">
    <property type="protein sequence ID" value="RZT02597.1"/>
    <property type="molecule type" value="Genomic_DNA"/>
</dbReference>
<dbReference type="AlphaFoldDB" id="A0A4V2F891"/>
<keyword evidence="2" id="KW-1185">Reference proteome</keyword>
<dbReference type="Pfam" id="PF18937">
    <property type="entry name" value="DUF5685"/>
    <property type="match status" value="1"/>
</dbReference>